<protein>
    <submittedName>
        <fullName evidence="1">Uncharacterized protein</fullName>
    </submittedName>
</protein>
<dbReference type="EMBL" id="LK932541">
    <property type="protein sequence ID" value="CDS90459.1"/>
    <property type="molecule type" value="Genomic_DNA"/>
</dbReference>
<reference evidence="1" key="1">
    <citation type="submission" date="2014-07" db="EMBL/GenBank/DDBJ databases">
        <authorList>
            <person name="Monot Marc"/>
        </authorList>
    </citation>
    <scope>NUCLEOTIDE SEQUENCE</scope>
</reference>
<dbReference type="AlphaFoldDB" id="A0A069AMC6"/>
<name>A0A069AMC6_CLODI</name>
<accession>A0A069AMC6</accession>
<organism evidence="1">
    <name type="scientific">Clostridioides difficile</name>
    <name type="common">Peptoclostridium difficile</name>
    <dbReference type="NCBI Taxonomy" id="1496"/>
    <lineage>
        <taxon>Bacteria</taxon>
        <taxon>Bacillati</taxon>
        <taxon>Bacillota</taxon>
        <taxon>Clostridia</taxon>
        <taxon>Peptostreptococcales</taxon>
        <taxon>Peptostreptococcaceae</taxon>
        <taxon>Clostridioides</taxon>
    </lineage>
</organism>
<sequence length="74" mass="8775">MCFYKYIYPMGATDNKKVTRINKIERYITLNDIKKELDLKDSDRSLEHLVRNRKDKLLQTIDSDDKEILLNGLA</sequence>
<proteinExistence type="predicted"/>
<gene>
    <name evidence="1" type="ORF">BN1096_850001</name>
</gene>
<evidence type="ECO:0000313" key="1">
    <source>
        <dbReference type="EMBL" id="CDS90459.1"/>
    </source>
</evidence>